<evidence type="ECO:0000256" key="19">
    <source>
        <dbReference type="RuleBase" id="RU000504"/>
    </source>
</evidence>
<evidence type="ECO:0000256" key="1">
    <source>
        <dbReference type="ARBA" id="ARBA00001946"/>
    </source>
</evidence>
<proteinExistence type="inferred from homology"/>
<evidence type="ECO:0000256" key="17">
    <source>
        <dbReference type="ARBA" id="ARBA00023317"/>
    </source>
</evidence>
<dbReference type="Proteomes" id="UP000637720">
    <property type="component" value="Unassembled WGS sequence"/>
</dbReference>
<dbReference type="Gene3D" id="3.40.1380.20">
    <property type="entry name" value="Pyruvate kinase, C-terminal domain"/>
    <property type="match status" value="1"/>
</dbReference>
<name>A0A8J3BAX0_9BACI</name>
<evidence type="ECO:0000256" key="5">
    <source>
        <dbReference type="ARBA" id="ARBA00008663"/>
    </source>
</evidence>
<dbReference type="GO" id="GO:0005524">
    <property type="term" value="F:ATP binding"/>
    <property type="evidence" value="ECO:0007669"/>
    <property type="project" value="UniProtKB-KW"/>
</dbReference>
<reference evidence="23" key="1">
    <citation type="journal article" date="2014" name="Int. J. Syst. Evol. Microbiol.">
        <title>Complete genome sequence of Corynebacterium casei LMG S-19264T (=DSM 44701T), isolated from a smear-ripened cheese.</title>
        <authorList>
            <consortium name="US DOE Joint Genome Institute (JGI-PGF)"/>
            <person name="Walter F."/>
            <person name="Albersmeier A."/>
            <person name="Kalinowski J."/>
            <person name="Ruckert C."/>
        </authorList>
    </citation>
    <scope>NUCLEOTIDE SEQUENCE</scope>
    <source>
        <strain evidence="23">JCM 14719</strain>
    </source>
</reference>
<dbReference type="InterPro" id="IPR015813">
    <property type="entry name" value="Pyrv/PenolPyrv_kinase-like_dom"/>
</dbReference>
<dbReference type="Pfam" id="PF00391">
    <property type="entry name" value="PEP-utilizers"/>
    <property type="match status" value="1"/>
</dbReference>
<dbReference type="GO" id="GO:0006950">
    <property type="term" value="P:response to stress"/>
    <property type="evidence" value="ECO:0007669"/>
    <property type="project" value="UniProtKB-ARBA"/>
</dbReference>
<keyword evidence="9 19" id="KW-0808">Transferase</keyword>
<feature type="domain" description="PEP-utilising enzyme mobile" evidence="21">
    <location>
        <begin position="505"/>
        <end position="574"/>
    </location>
</feature>
<gene>
    <name evidence="23" type="primary">pyk</name>
    <name evidence="23" type="ORF">GCM10007043_03360</name>
</gene>
<dbReference type="InterPro" id="IPR011037">
    <property type="entry name" value="Pyrv_Knase-like_insert_dom_sf"/>
</dbReference>
<keyword evidence="13" id="KW-0067">ATP-binding</keyword>
<keyword evidence="16 19" id="KW-0324">Glycolysis</keyword>
<keyword evidence="17 23" id="KW-0670">Pyruvate</keyword>
<evidence type="ECO:0000259" key="22">
    <source>
        <dbReference type="Pfam" id="PF02887"/>
    </source>
</evidence>
<dbReference type="PANTHER" id="PTHR11817">
    <property type="entry name" value="PYRUVATE KINASE"/>
    <property type="match status" value="1"/>
</dbReference>
<keyword evidence="12 19" id="KW-0418">Kinase</keyword>
<dbReference type="InterPro" id="IPR018209">
    <property type="entry name" value="Pyrv_Knase_AS"/>
</dbReference>
<dbReference type="FunFam" id="3.20.20.60:FF:000001">
    <property type="entry name" value="Pyruvate kinase"/>
    <property type="match status" value="1"/>
</dbReference>
<dbReference type="FunFam" id="3.50.30.10:FF:000004">
    <property type="entry name" value="Pyruvate kinase"/>
    <property type="match status" value="1"/>
</dbReference>
<dbReference type="UniPathway" id="UPA00109">
    <property type="reaction ID" value="UER00188"/>
</dbReference>
<sequence>MIRKTKIVCTIGPASEDVATLKRLIQAGMNVARLNFSHGTHEEHARRIANIRQAAAELGATVAILLDTKGPEIRTGVLKDEPVTLREGDLLTLTTENIPGDATRVSITYDGLPRDVKPGDTILIDDGLIALTVLETTETEIRCRVENGGELRSRKGVNVPGVRVNLPGITEKDAEDIRFGIAQGVDFIAASFVRKAADVLEIREILEAHGADIKIIAKIENREGVANVDEILEVADGLMVARGDLGVEIPAEEVPLVQKELIAKCNRAGKVVITATQMLESMQRNPRPTRAEASDVANAIFDGTDAVMLSGETAAGKYPVEAVETMARIALRTEQALPYAEWVAKQKAAQGQTITETIGQAVAGASVALNAAAIIAPTESGYTARVIAKYRPKAPIVAVTPHERVQRQLTLVWGVIPLIGQTATTTDEMLEESVACAVASGVVRHGDLVIITGGVPVREAGTTNLMKIHVVGDIVAKGQGVGRKAVTGKVVVARTAEEALAKMVDGAILVTVATDRDIMPAVERAAALITEEGGLTSHAAVVGLSLGIPVVVGVKGATERLKDGMVVTVDPERGHIYSGYAKVL</sequence>
<dbReference type="SUPFAM" id="SSF50800">
    <property type="entry name" value="PK beta-barrel domain-like"/>
    <property type="match status" value="1"/>
</dbReference>
<comment type="subunit">
    <text evidence="6">Homotetramer.</text>
</comment>
<dbReference type="InterPro" id="IPR008279">
    <property type="entry name" value="PEP-util_enz_mobile_dom"/>
</dbReference>
<keyword evidence="11" id="KW-0547">Nucleotide-binding</keyword>
<dbReference type="InterPro" id="IPR015806">
    <property type="entry name" value="Pyrv_Knase_insert_dom_sf"/>
</dbReference>
<dbReference type="InterPro" id="IPR040442">
    <property type="entry name" value="Pyrv_kinase-like_dom_sf"/>
</dbReference>
<dbReference type="InterPro" id="IPR015793">
    <property type="entry name" value="Pyrv_Knase_brl"/>
</dbReference>
<dbReference type="GO" id="GO:0000287">
    <property type="term" value="F:magnesium ion binding"/>
    <property type="evidence" value="ECO:0007669"/>
    <property type="project" value="UniProtKB-UniRule"/>
</dbReference>
<accession>A0A8J3BAX0</accession>
<dbReference type="InterPro" id="IPR001697">
    <property type="entry name" value="Pyr_Knase"/>
</dbReference>
<dbReference type="Gene3D" id="3.20.20.60">
    <property type="entry name" value="Phosphoenolpyruvate-binding domains"/>
    <property type="match status" value="1"/>
</dbReference>
<dbReference type="CDD" id="cd00288">
    <property type="entry name" value="Pyruvate_Kinase"/>
    <property type="match status" value="1"/>
</dbReference>
<dbReference type="GO" id="GO:0004743">
    <property type="term" value="F:pyruvate kinase activity"/>
    <property type="evidence" value="ECO:0007669"/>
    <property type="project" value="UniProtKB-UniRule"/>
</dbReference>
<evidence type="ECO:0000256" key="18">
    <source>
        <dbReference type="NCBIfam" id="TIGR01064"/>
    </source>
</evidence>
<comment type="pathway">
    <text evidence="3 19">Carbohydrate degradation; glycolysis; pyruvate from D-glyceraldehyde 3-phosphate: step 5/5.</text>
</comment>
<evidence type="ECO:0000256" key="9">
    <source>
        <dbReference type="ARBA" id="ARBA00022679"/>
    </source>
</evidence>
<dbReference type="AlphaFoldDB" id="A0A8J3BAX0"/>
<comment type="catalytic activity">
    <reaction evidence="19">
        <text>pyruvate + ATP = phosphoenolpyruvate + ADP + H(+)</text>
        <dbReference type="Rhea" id="RHEA:18157"/>
        <dbReference type="ChEBI" id="CHEBI:15361"/>
        <dbReference type="ChEBI" id="CHEBI:15378"/>
        <dbReference type="ChEBI" id="CHEBI:30616"/>
        <dbReference type="ChEBI" id="CHEBI:58702"/>
        <dbReference type="ChEBI" id="CHEBI:456216"/>
        <dbReference type="EC" id="2.7.1.40"/>
    </reaction>
</comment>
<comment type="cofactor">
    <cofactor evidence="2">
        <name>K(+)</name>
        <dbReference type="ChEBI" id="CHEBI:29103"/>
    </cofactor>
</comment>
<keyword evidence="10" id="KW-0479">Metal-binding</keyword>
<dbReference type="InterPro" id="IPR036918">
    <property type="entry name" value="Pyrv_Knase_C_sf"/>
</dbReference>
<comment type="similarity">
    <text evidence="5 19">Belongs to the pyruvate kinase family.</text>
</comment>
<dbReference type="NCBIfam" id="NF004978">
    <property type="entry name" value="PRK06354.1"/>
    <property type="match status" value="1"/>
</dbReference>
<dbReference type="SUPFAM" id="SSF52009">
    <property type="entry name" value="Phosphohistidine domain"/>
    <property type="match status" value="1"/>
</dbReference>
<comment type="caution">
    <text evidence="23">The sequence shown here is derived from an EMBL/GenBank/DDBJ whole genome shotgun (WGS) entry which is preliminary data.</text>
</comment>
<dbReference type="GO" id="GO:0030955">
    <property type="term" value="F:potassium ion binding"/>
    <property type="evidence" value="ECO:0007669"/>
    <property type="project" value="UniProtKB-UniRule"/>
</dbReference>
<evidence type="ECO:0000256" key="10">
    <source>
        <dbReference type="ARBA" id="ARBA00022723"/>
    </source>
</evidence>
<dbReference type="EC" id="2.7.1.40" evidence="7 18"/>
<evidence type="ECO:0000256" key="3">
    <source>
        <dbReference type="ARBA" id="ARBA00004997"/>
    </source>
</evidence>
<evidence type="ECO:0000256" key="8">
    <source>
        <dbReference type="ARBA" id="ARBA00018587"/>
    </source>
</evidence>
<dbReference type="PROSITE" id="PS00110">
    <property type="entry name" value="PYRUVATE_KINASE"/>
    <property type="match status" value="1"/>
</dbReference>
<dbReference type="EMBL" id="BMOF01000003">
    <property type="protein sequence ID" value="GGJ93011.1"/>
    <property type="molecule type" value="Genomic_DNA"/>
</dbReference>
<dbReference type="NCBIfam" id="TIGR01064">
    <property type="entry name" value="pyruv_kin"/>
    <property type="match status" value="1"/>
</dbReference>
<evidence type="ECO:0000256" key="15">
    <source>
        <dbReference type="ARBA" id="ARBA00022958"/>
    </source>
</evidence>
<comment type="similarity">
    <text evidence="4">In the C-terminal section; belongs to the PEP-utilizing enzyme family.</text>
</comment>
<dbReference type="PRINTS" id="PR01050">
    <property type="entry name" value="PYRUVTKNASE"/>
</dbReference>
<dbReference type="SUPFAM" id="SSF52935">
    <property type="entry name" value="PK C-terminal domain-like"/>
    <property type="match status" value="1"/>
</dbReference>
<keyword evidence="15" id="KW-0630">Potassium</keyword>
<evidence type="ECO:0000313" key="23">
    <source>
        <dbReference type="EMBL" id="GGJ93011.1"/>
    </source>
</evidence>
<reference evidence="23" key="2">
    <citation type="submission" date="2020-09" db="EMBL/GenBank/DDBJ databases">
        <authorList>
            <person name="Sun Q."/>
            <person name="Ohkuma M."/>
        </authorList>
    </citation>
    <scope>NUCLEOTIDE SEQUENCE</scope>
    <source>
        <strain evidence="23">JCM 14719</strain>
    </source>
</reference>
<protein>
    <recommendedName>
        <fullName evidence="8 18">Pyruvate kinase</fullName>
        <ecNumber evidence="7 18">2.7.1.40</ecNumber>
    </recommendedName>
</protein>
<evidence type="ECO:0000256" key="14">
    <source>
        <dbReference type="ARBA" id="ARBA00022842"/>
    </source>
</evidence>
<feature type="domain" description="Pyruvate kinase barrel" evidence="20">
    <location>
        <begin position="2"/>
        <end position="323"/>
    </location>
</feature>
<feature type="domain" description="Pyruvate kinase C-terminal" evidence="22">
    <location>
        <begin position="356"/>
        <end position="469"/>
    </location>
</feature>
<evidence type="ECO:0000256" key="7">
    <source>
        <dbReference type="ARBA" id="ARBA00012142"/>
    </source>
</evidence>
<comment type="cofactor">
    <cofactor evidence="1">
        <name>Mg(2+)</name>
        <dbReference type="ChEBI" id="CHEBI:18420"/>
    </cofactor>
</comment>
<keyword evidence="14 19" id="KW-0460">Magnesium</keyword>
<evidence type="ECO:0000256" key="4">
    <source>
        <dbReference type="ARBA" id="ARBA00006237"/>
    </source>
</evidence>
<keyword evidence="24" id="KW-1185">Reference proteome</keyword>
<evidence type="ECO:0000256" key="2">
    <source>
        <dbReference type="ARBA" id="ARBA00001958"/>
    </source>
</evidence>
<evidence type="ECO:0000256" key="13">
    <source>
        <dbReference type="ARBA" id="ARBA00022840"/>
    </source>
</evidence>
<evidence type="ECO:0000256" key="16">
    <source>
        <dbReference type="ARBA" id="ARBA00023152"/>
    </source>
</evidence>
<evidence type="ECO:0000256" key="6">
    <source>
        <dbReference type="ARBA" id="ARBA00011881"/>
    </source>
</evidence>
<dbReference type="InterPro" id="IPR015795">
    <property type="entry name" value="Pyrv_Knase_C"/>
</dbReference>
<evidence type="ECO:0000259" key="20">
    <source>
        <dbReference type="Pfam" id="PF00224"/>
    </source>
</evidence>
<dbReference type="SUPFAM" id="SSF51621">
    <property type="entry name" value="Phosphoenolpyruvate/pyruvate domain"/>
    <property type="match status" value="1"/>
</dbReference>
<dbReference type="GO" id="GO:0016301">
    <property type="term" value="F:kinase activity"/>
    <property type="evidence" value="ECO:0007669"/>
    <property type="project" value="UniProtKB-KW"/>
</dbReference>
<evidence type="ECO:0000313" key="24">
    <source>
        <dbReference type="Proteomes" id="UP000637720"/>
    </source>
</evidence>
<dbReference type="NCBIfam" id="NF004491">
    <property type="entry name" value="PRK05826.1"/>
    <property type="match status" value="1"/>
</dbReference>
<evidence type="ECO:0000256" key="12">
    <source>
        <dbReference type="ARBA" id="ARBA00022777"/>
    </source>
</evidence>
<evidence type="ECO:0000256" key="11">
    <source>
        <dbReference type="ARBA" id="ARBA00022741"/>
    </source>
</evidence>
<organism evidence="23 24">
    <name type="scientific">Calditerricola satsumensis</name>
    <dbReference type="NCBI Taxonomy" id="373054"/>
    <lineage>
        <taxon>Bacteria</taxon>
        <taxon>Bacillati</taxon>
        <taxon>Bacillota</taxon>
        <taxon>Bacilli</taxon>
        <taxon>Bacillales</taxon>
        <taxon>Bacillaceae</taxon>
        <taxon>Calditerricola</taxon>
    </lineage>
</organism>
<evidence type="ECO:0000259" key="21">
    <source>
        <dbReference type="Pfam" id="PF00391"/>
    </source>
</evidence>
<dbReference type="Gene3D" id="2.40.33.10">
    <property type="entry name" value="PK beta-barrel domain-like"/>
    <property type="match status" value="1"/>
</dbReference>
<dbReference type="Gene3D" id="3.50.30.10">
    <property type="entry name" value="Phosphohistidine domain"/>
    <property type="match status" value="1"/>
</dbReference>
<dbReference type="FunFam" id="2.40.33.10:FF:000001">
    <property type="entry name" value="Pyruvate kinase"/>
    <property type="match status" value="1"/>
</dbReference>
<dbReference type="Pfam" id="PF02887">
    <property type="entry name" value="PK_C"/>
    <property type="match status" value="1"/>
</dbReference>
<dbReference type="RefSeq" id="WP_054669120.1">
    <property type="nucleotide sequence ID" value="NZ_BMOF01000003.1"/>
</dbReference>
<dbReference type="InterPro" id="IPR036637">
    <property type="entry name" value="Phosphohistidine_dom_sf"/>
</dbReference>
<dbReference type="Pfam" id="PF00224">
    <property type="entry name" value="PK"/>
    <property type="match status" value="1"/>
</dbReference>